<protein>
    <submittedName>
        <fullName evidence="1">Uncharacterized protein</fullName>
    </submittedName>
</protein>
<accession>A0ABR2HXG6</accession>
<gene>
    <name evidence="1" type="ORF">M9Y10_016755</name>
</gene>
<name>A0ABR2HXG6_9EUKA</name>
<dbReference type="EMBL" id="JAPFFF010000021">
    <property type="protein sequence ID" value="KAK8854196.1"/>
    <property type="molecule type" value="Genomic_DNA"/>
</dbReference>
<reference evidence="1 2" key="1">
    <citation type="submission" date="2024-04" db="EMBL/GenBank/DDBJ databases">
        <title>Tritrichomonas musculus Genome.</title>
        <authorList>
            <person name="Alves-Ferreira E."/>
            <person name="Grigg M."/>
            <person name="Lorenzi H."/>
            <person name="Galac M."/>
        </authorList>
    </citation>
    <scope>NUCLEOTIDE SEQUENCE [LARGE SCALE GENOMIC DNA]</scope>
    <source>
        <strain evidence="1 2">EAF2021</strain>
    </source>
</reference>
<evidence type="ECO:0000313" key="2">
    <source>
        <dbReference type="Proteomes" id="UP001470230"/>
    </source>
</evidence>
<sequence length="59" mass="7339">MRKELRKCALTYLFRLGEPPRVGEGFWAISWMWYTRYIYAQQFDYKYYPIPHINISKNK</sequence>
<keyword evidence="2" id="KW-1185">Reference proteome</keyword>
<dbReference type="Proteomes" id="UP001470230">
    <property type="component" value="Unassembled WGS sequence"/>
</dbReference>
<organism evidence="1 2">
    <name type="scientific">Tritrichomonas musculus</name>
    <dbReference type="NCBI Taxonomy" id="1915356"/>
    <lineage>
        <taxon>Eukaryota</taxon>
        <taxon>Metamonada</taxon>
        <taxon>Parabasalia</taxon>
        <taxon>Tritrichomonadida</taxon>
        <taxon>Tritrichomonadidae</taxon>
        <taxon>Tritrichomonas</taxon>
    </lineage>
</organism>
<comment type="caution">
    <text evidence="1">The sequence shown here is derived from an EMBL/GenBank/DDBJ whole genome shotgun (WGS) entry which is preliminary data.</text>
</comment>
<proteinExistence type="predicted"/>
<evidence type="ECO:0000313" key="1">
    <source>
        <dbReference type="EMBL" id="KAK8854196.1"/>
    </source>
</evidence>